<dbReference type="Pfam" id="PF18021">
    <property type="entry name" value="Agglutinin_C"/>
    <property type="match status" value="1"/>
</dbReference>
<evidence type="ECO:0000313" key="2">
    <source>
        <dbReference type="EMBL" id="KKM71168.1"/>
    </source>
</evidence>
<feature type="domain" description="Agglutinin C-terminal" evidence="1">
    <location>
        <begin position="34"/>
        <end position="122"/>
    </location>
</feature>
<evidence type="ECO:0000259" key="1">
    <source>
        <dbReference type="Pfam" id="PF18021"/>
    </source>
</evidence>
<accession>A0A0F9JNB0</accession>
<dbReference type="AlphaFoldDB" id="A0A0F9JNB0"/>
<organism evidence="2">
    <name type="scientific">marine sediment metagenome</name>
    <dbReference type="NCBI Taxonomy" id="412755"/>
    <lineage>
        <taxon>unclassified sequences</taxon>
        <taxon>metagenomes</taxon>
        <taxon>ecological metagenomes</taxon>
    </lineage>
</organism>
<comment type="caution">
    <text evidence="2">The sequence shown here is derived from an EMBL/GenBank/DDBJ whole genome shotgun (WGS) entry which is preliminary data.</text>
</comment>
<dbReference type="InterPro" id="IPR040600">
    <property type="entry name" value="Agglutinin_C"/>
</dbReference>
<dbReference type="EMBL" id="LAZR01009687">
    <property type="protein sequence ID" value="KKM71168.1"/>
    <property type="molecule type" value="Genomic_DNA"/>
</dbReference>
<name>A0A0F9JNB0_9ZZZZ</name>
<protein>
    <recommendedName>
        <fullName evidence="1">Agglutinin C-terminal domain-containing protein</fullName>
    </recommendedName>
</protein>
<proteinExistence type="predicted"/>
<gene>
    <name evidence="2" type="ORF">LCGC14_1433310</name>
</gene>
<reference evidence="2" key="1">
    <citation type="journal article" date="2015" name="Nature">
        <title>Complex archaea that bridge the gap between prokaryotes and eukaryotes.</title>
        <authorList>
            <person name="Spang A."/>
            <person name="Saw J.H."/>
            <person name="Jorgensen S.L."/>
            <person name="Zaremba-Niedzwiedzka K."/>
            <person name="Martijn J."/>
            <person name="Lind A.E."/>
            <person name="van Eijk R."/>
            <person name="Schleper C."/>
            <person name="Guy L."/>
            <person name="Ettema T.J."/>
        </authorList>
    </citation>
    <scope>NUCLEOTIDE SEQUENCE</scope>
</reference>
<dbReference type="Gene3D" id="3.30.460.70">
    <property type="match status" value="1"/>
</dbReference>
<sequence>MILDHHQVGEILWAALKKKLLDGWINFLLPDNEYWAAPMADYKAIIEESTLDRMEFIAEKADCDDFALLLKAVFVRASWKDGKRRRPYCFGEVWGQLPMPHAINWLIDDTKTLYFVEPQSDEIFLPRPDDTGIKLVKG</sequence>